<dbReference type="RefSeq" id="WP_369601466.1">
    <property type="nucleotide sequence ID" value="NZ_CP154858.1"/>
</dbReference>
<accession>A0AB39UVS7</accession>
<dbReference type="InterPro" id="IPR009875">
    <property type="entry name" value="PilZ_domain"/>
</dbReference>
<dbReference type="Gene3D" id="2.40.10.220">
    <property type="entry name" value="predicted glycosyltransferase like domains"/>
    <property type="match status" value="1"/>
</dbReference>
<gene>
    <name evidence="2" type="ORF">AAIA72_00275</name>
</gene>
<organism evidence="2">
    <name type="scientific">Thermohahella caldifontis</name>
    <dbReference type="NCBI Taxonomy" id="3142973"/>
    <lineage>
        <taxon>Bacteria</taxon>
        <taxon>Pseudomonadati</taxon>
        <taxon>Pseudomonadota</taxon>
        <taxon>Gammaproteobacteria</taxon>
        <taxon>Oceanospirillales</taxon>
        <taxon>Hahellaceae</taxon>
        <taxon>Thermohahella</taxon>
    </lineage>
</organism>
<evidence type="ECO:0000259" key="1">
    <source>
        <dbReference type="Pfam" id="PF07238"/>
    </source>
</evidence>
<sequence length="193" mass="21877">MTQERRRYFRVADQVGLVWRRLADGESWEARQPLQASDVLMRLENEISALFESLRSTQPAVLEILELFNRKINLALSLDTRKEQEQLMARIKPVSLSACGIAFTASEPVPVGARLAMQLTLFPGNITLDLMGTVVARDQHSGREDEPWVIRADFGNIDSERQEILIQHVIRAQSRELRARREAREAGKSPDGA</sequence>
<dbReference type="GO" id="GO:0035438">
    <property type="term" value="F:cyclic-di-GMP binding"/>
    <property type="evidence" value="ECO:0007669"/>
    <property type="project" value="InterPro"/>
</dbReference>
<reference evidence="2" key="1">
    <citation type="submission" date="2024-05" db="EMBL/GenBank/DDBJ databases">
        <title>Genome sequencing of novel strain.</title>
        <authorList>
            <person name="Ganbat D."/>
            <person name="Ganbat S."/>
            <person name="Lee S.-J."/>
        </authorList>
    </citation>
    <scope>NUCLEOTIDE SEQUENCE</scope>
    <source>
        <strain evidence="2">SMD15-11</strain>
    </source>
</reference>
<proteinExistence type="predicted"/>
<name>A0AB39UVS7_9GAMM</name>
<feature type="domain" description="PilZ" evidence="1">
    <location>
        <begin position="70"/>
        <end position="169"/>
    </location>
</feature>
<protein>
    <submittedName>
        <fullName evidence="2">PilZ domain-containing protein</fullName>
    </submittedName>
</protein>
<dbReference type="EMBL" id="CP154858">
    <property type="protein sequence ID" value="XDT72459.1"/>
    <property type="molecule type" value="Genomic_DNA"/>
</dbReference>
<dbReference type="AlphaFoldDB" id="A0AB39UVS7"/>
<dbReference type="KEGG" id="tcd:AAIA72_00275"/>
<evidence type="ECO:0000313" key="2">
    <source>
        <dbReference type="EMBL" id="XDT72459.1"/>
    </source>
</evidence>
<dbReference type="Pfam" id="PF07238">
    <property type="entry name" value="PilZ"/>
    <property type="match status" value="1"/>
</dbReference>